<organism evidence="1 2">
    <name type="scientific">Cenococcum geophilum 1.58</name>
    <dbReference type="NCBI Taxonomy" id="794803"/>
    <lineage>
        <taxon>Eukaryota</taxon>
        <taxon>Fungi</taxon>
        <taxon>Dikarya</taxon>
        <taxon>Ascomycota</taxon>
        <taxon>Pezizomycotina</taxon>
        <taxon>Dothideomycetes</taxon>
        <taxon>Pleosporomycetidae</taxon>
        <taxon>Gloniales</taxon>
        <taxon>Gloniaceae</taxon>
        <taxon>Cenococcum</taxon>
    </lineage>
</organism>
<dbReference type="Proteomes" id="UP000250078">
    <property type="component" value="Unassembled WGS sequence"/>
</dbReference>
<evidence type="ECO:0000313" key="1">
    <source>
        <dbReference type="EMBL" id="OCK86616.1"/>
    </source>
</evidence>
<sequence>MPPPHPLPDPRTLLTALVNALPPPQPANTTATSNPLATLPQSSKNLLLTLHVLFPHELLPALDLLDRHLVTRLRIHTRASRSDVSAAAGSKTTTNTSTSTAPAPRATSPSEQRSSTDAAPSIVHTASQDANASPNSHVSGLIRTAGAPAQDAETAGDSGVEGVAGEDAAPRPRGAVPRSPELACGSAPVDAGPYVYYVRSAQRRTSRYGTSIDATSSYEVRLRAWNCSCPAFAFAAFPASVVGTEGEAGAALDEGEQGRDTGAGWKFGGVGLGGGTPPVCKHLLACVLGEWCELFKGFVEERDVSVEEAAGWAAGWGD</sequence>
<protein>
    <submittedName>
        <fullName evidence="1">Uncharacterized protein</fullName>
    </submittedName>
</protein>
<gene>
    <name evidence="1" type="ORF">K441DRAFT_691607</name>
</gene>
<name>A0ACC8EK22_9PEZI</name>
<proteinExistence type="predicted"/>
<evidence type="ECO:0000313" key="2">
    <source>
        <dbReference type="Proteomes" id="UP000250078"/>
    </source>
</evidence>
<reference evidence="1 2" key="1">
    <citation type="journal article" date="2016" name="Nat. Commun.">
        <title>Ectomycorrhizal ecology is imprinted in the genome of the dominant symbiotic fungus Cenococcum geophilum.</title>
        <authorList>
            <consortium name="DOE Joint Genome Institute"/>
            <person name="Peter M."/>
            <person name="Kohler A."/>
            <person name="Ohm R.A."/>
            <person name="Kuo A."/>
            <person name="Krutzmann J."/>
            <person name="Morin E."/>
            <person name="Arend M."/>
            <person name="Barry K.W."/>
            <person name="Binder M."/>
            <person name="Choi C."/>
            <person name="Clum A."/>
            <person name="Copeland A."/>
            <person name="Grisel N."/>
            <person name="Haridas S."/>
            <person name="Kipfer T."/>
            <person name="LaButti K."/>
            <person name="Lindquist E."/>
            <person name="Lipzen A."/>
            <person name="Maire R."/>
            <person name="Meier B."/>
            <person name="Mihaltcheva S."/>
            <person name="Molinier V."/>
            <person name="Murat C."/>
            <person name="Poggeler S."/>
            <person name="Quandt C.A."/>
            <person name="Sperisen C."/>
            <person name="Tritt A."/>
            <person name="Tisserant E."/>
            <person name="Crous P.W."/>
            <person name="Henrissat B."/>
            <person name="Nehls U."/>
            <person name="Egli S."/>
            <person name="Spatafora J.W."/>
            <person name="Grigoriev I.V."/>
            <person name="Martin F.M."/>
        </authorList>
    </citation>
    <scope>NUCLEOTIDE SEQUENCE [LARGE SCALE GENOMIC DNA]</scope>
    <source>
        <strain evidence="1 2">1.58</strain>
    </source>
</reference>
<accession>A0ACC8EK22</accession>
<dbReference type="EMBL" id="KV748294">
    <property type="protein sequence ID" value="OCK86616.1"/>
    <property type="molecule type" value="Genomic_DNA"/>
</dbReference>
<keyword evidence="2" id="KW-1185">Reference proteome</keyword>